<feature type="transmembrane region" description="Helical" evidence="2">
    <location>
        <begin position="74"/>
        <end position="95"/>
    </location>
</feature>
<feature type="transmembrane region" description="Helical" evidence="2">
    <location>
        <begin position="134"/>
        <end position="153"/>
    </location>
</feature>
<dbReference type="PANTHER" id="PTHR44757">
    <property type="entry name" value="DIGUANYLATE CYCLASE DGCP"/>
    <property type="match status" value="1"/>
</dbReference>
<dbReference type="SUPFAM" id="SSF141868">
    <property type="entry name" value="EAL domain-like"/>
    <property type="match status" value="1"/>
</dbReference>
<dbReference type="Gene3D" id="3.20.20.450">
    <property type="entry name" value="EAL domain"/>
    <property type="match status" value="1"/>
</dbReference>
<dbReference type="SMART" id="SM00267">
    <property type="entry name" value="GGDEF"/>
    <property type="match status" value="1"/>
</dbReference>
<feature type="domain" description="GGDEF" evidence="4">
    <location>
        <begin position="520"/>
        <end position="653"/>
    </location>
</feature>
<keyword evidence="6" id="KW-1185">Reference proteome</keyword>
<feature type="transmembrane region" description="Helical" evidence="2">
    <location>
        <begin position="107"/>
        <end position="127"/>
    </location>
</feature>
<evidence type="ECO:0000313" key="6">
    <source>
        <dbReference type="Proteomes" id="UP000288395"/>
    </source>
</evidence>
<evidence type="ECO:0000259" key="3">
    <source>
        <dbReference type="PROSITE" id="PS50883"/>
    </source>
</evidence>
<dbReference type="SUPFAM" id="SSF55073">
    <property type="entry name" value="Nucleotide cyclase"/>
    <property type="match status" value="1"/>
</dbReference>
<evidence type="ECO:0000259" key="4">
    <source>
        <dbReference type="PROSITE" id="PS50887"/>
    </source>
</evidence>
<comment type="cofactor">
    <cofactor evidence="1">
        <name>Mg(2+)</name>
        <dbReference type="ChEBI" id="CHEBI:18420"/>
    </cofactor>
</comment>
<keyword evidence="2" id="KW-0812">Transmembrane</keyword>
<evidence type="ECO:0000313" key="5">
    <source>
        <dbReference type="EMBL" id="RUO23398.1"/>
    </source>
</evidence>
<dbReference type="InterPro" id="IPR029787">
    <property type="entry name" value="Nucleotide_cyclase"/>
</dbReference>
<organism evidence="5 6">
    <name type="scientific">Aliidiomarina iranensis</name>
    <dbReference type="NCBI Taxonomy" id="1434071"/>
    <lineage>
        <taxon>Bacteria</taxon>
        <taxon>Pseudomonadati</taxon>
        <taxon>Pseudomonadota</taxon>
        <taxon>Gammaproteobacteria</taxon>
        <taxon>Alteromonadales</taxon>
        <taxon>Idiomarinaceae</taxon>
        <taxon>Aliidiomarina</taxon>
    </lineage>
</organism>
<dbReference type="InterPro" id="IPR001633">
    <property type="entry name" value="EAL_dom"/>
</dbReference>
<dbReference type="Gene3D" id="3.30.70.270">
    <property type="match status" value="1"/>
</dbReference>
<dbReference type="CDD" id="cd01948">
    <property type="entry name" value="EAL"/>
    <property type="match status" value="1"/>
</dbReference>
<dbReference type="InterPro" id="IPR000160">
    <property type="entry name" value="GGDEF_dom"/>
</dbReference>
<dbReference type="PANTHER" id="PTHR44757:SF2">
    <property type="entry name" value="BIOFILM ARCHITECTURE MAINTENANCE PROTEIN MBAA"/>
    <property type="match status" value="1"/>
</dbReference>
<feature type="transmembrane region" description="Helical" evidence="2">
    <location>
        <begin position="12"/>
        <end position="37"/>
    </location>
</feature>
<dbReference type="InterPro" id="IPR052155">
    <property type="entry name" value="Biofilm_reg_signaling"/>
</dbReference>
<feature type="transmembrane region" description="Helical" evidence="2">
    <location>
        <begin position="49"/>
        <end position="67"/>
    </location>
</feature>
<protein>
    <recommendedName>
        <fullName evidence="7">Bifunctional diguanylate cyclase/phosphodiesterase</fullName>
    </recommendedName>
</protein>
<keyword evidence="2" id="KW-0472">Membrane</keyword>
<dbReference type="InterPro" id="IPR035919">
    <property type="entry name" value="EAL_sf"/>
</dbReference>
<sequence>MKRHPIAGNTSAIAIFYTIVVASIVTGVIGLSVFALFGQVQPLSDVLSVTASIVSLATGLALLAAALNISWLRIFSGLIVFFGAIYSVANSLPWFTALNHIEGPTTAVRWPVSVFFILIGVCLLFGISPSKRRVLWRVGGYSTLLAGLVYSGMCWYSDWFLWFGAHPIVVTISVFYLAVFGLALIIGSYQDSETERALSQRAVLTMIVSITVVCSTWFILSSAEVNRVQAQILTTMNLAQTNRERIVTDNINVMKRLAARWQASSESELADLIRLDVNSYMDDMPQITGIMLVDIHGEIMYERTRQQTSQYWLLGTPDVVSYFNETAGQFSAMIPSESIRNQGRPLVLMRFPVVREGDSGEPELYGYVVPTLDFASLINPSKAEYEDIVDTYANIGNRYLLRVVGETTEVLDMREPLPKVLFQHTVDLNIPSNQSISLVGFYAGEMDLRALANLYIIVIVSGLLLSALLVISIEASQILRRQRRQLKVQATHDSLTGLANRAVLEQELEKWCQHTVRTGNSIAVAFIDLDGFKPVNDSLGLLVGDKLLQETARRLEACMHSGALVGRFGGDEFIVIMPRLRPEHPITDLINDILTSISQPYHIDQYRLYLTASIGITTTMQSPPEPKQLIQHADMAMYQAKRQGRNHYQFYSSEISERFHASVTLRNELQHVLELGALKLFYQPIVRCGDRKIVGCEALLRWQREDGSFVSPAEFIPLAEDTGQIIPISSWVLKQACEDGLKLRELGDFTMAVNLSAVQFNRANFIESLTHTLNLSGFPAKNLHLELTESVLMDDSNRAISLLEALRKRHFSISIDDFGTGFSSLSYLKMLPVDTLKIDRTFIKDVFSGEHDAAITQSIIGMAQQLQLSVTAEGVETLEQAEFVEAAGCQYMQGFYFARPMPIEEIMAMVKQQENK</sequence>
<dbReference type="FunFam" id="3.30.70.270:FF:000001">
    <property type="entry name" value="Diguanylate cyclase domain protein"/>
    <property type="match status" value="1"/>
</dbReference>
<dbReference type="EMBL" id="PIPJ01000001">
    <property type="protein sequence ID" value="RUO23398.1"/>
    <property type="molecule type" value="Genomic_DNA"/>
</dbReference>
<feature type="domain" description="EAL" evidence="3">
    <location>
        <begin position="662"/>
        <end position="914"/>
    </location>
</feature>
<feature type="transmembrane region" description="Helical" evidence="2">
    <location>
        <begin position="454"/>
        <end position="475"/>
    </location>
</feature>
<dbReference type="CDD" id="cd01949">
    <property type="entry name" value="GGDEF"/>
    <property type="match status" value="1"/>
</dbReference>
<dbReference type="Pfam" id="PF00990">
    <property type="entry name" value="GGDEF"/>
    <property type="match status" value="1"/>
</dbReference>
<dbReference type="PROSITE" id="PS50883">
    <property type="entry name" value="EAL"/>
    <property type="match status" value="1"/>
</dbReference>
<dbReference type="Proteomes" id="UP000288395">
    <property type="component" value="Unassembled WGS sequence"/>
</dbReference>
<evidence type="ECO:0000256" key="1">
    <source>
        <dbReference type="ARBA" id="ARBA00001946"/>
    </source>
</evidence>
<comment type="caution">
    <text evidence="5">The sequence shown here is derived from an EMBL/GenBank/DDBJ whole genome shotgun (WGS) entry which is preliminary data.</text>
</comment>
<keyword evidence="2" id="KW-1133">Transmembrane helix</keyword>
<proteinExistence type="predicted"/>
<evidence type="ECO:0000256" key="2">
    <source>
        <dbReference type="SAM" id="Phobius"/>
    </source>
</evidence>
<accession>A0A432W2G5</accession>
<dbReference type="PROSITE" id="PS50887">
    <property type="entry name" value="GGDEF"/>
    <property type="match status" value="1"/>
</dbReference>
<dbReference type="NCBIfam" id="TIGR00254">
    <property type="entry name" value="GGDEF"/>
    <property type="match status" value="1"/>
</dbReference>
<name>A0A432W2G5_9GAMM</name>
<dbReference type="AlphaFoldDB" id="A0A432W2G5"/>
<gene>
    <name evidence="5" type="ORF">CWE08_01745</name>
</gene>
<dbReference type="Pfam" id="PF00563">
    <property type="entry name" value="EAL"/>
    <property type="match status" value="1"/>
</dbReference>
<feature type="transmembrane region" description="Helical" evidence="2">
    <location>
        <begin position="159"/>
        <end position="186"/>
    </location>
</feature>
<dbReference type="OrthoDB" id="6597954at2"/>
<dbReference type="RefSeq" id="WP_126765012.1">
    <property type="nucleotide sequence ID" value="NZ_PIPJ01000001.1"/>
</dbReference>
<feature type="transmembrane region" description="Helical" evidence="2">
    <location>
        <begin position="198"/>
        <end position="220"/>
    </location>
</feature>
<dbReference type="GO" id="GO:0003824">
    <property type="term" value="F:catalytic activity"/>
    <property type="evidence" value="ECO:0007669"/>
    <property type="project" value="UniProtKB-ARBA"/>
</dbReference>
<dbReference type="SMART" id="SM00052">
    <property type="entry name" value="EAL"/>
    <property type="match status" value="1"/>
</dbReference>
<dbReference type="InterPro" id="IPR043128">
    <property type="entry name" value="Rev_trsase/Diguanyl_cyclase"/>
</dbReference>
<reference evidence="6" key="1">
    <citation type="journal article" date="2018" name="Front. Microbiol.">
        <title>Genome-Based Analysis Reveals the Taxonomy and Diversity of the Family Idiomarinaceae.</title>
        <authorList>
            <person name="Liu Y."/>
            <person name="Lai Q."/>
            <person name="Shao Z."/>
        </authorList>
    </citation>
    <scope>NUCLEOTIDE SEQUENCE [LARGE SCALE GENOMIC DNA]</scope>
    <source>
        <strain evidence="6">GBPy7</strain>
    </source>
</reference>
<evidence type="ECO:0008006" key="7">
    <source>
        <dbReference type="Google" id="ProtNLM"/>
    </source>
</evidence>